<dbReference type="InterPro" id="IPR045864">
    <property type="entry name" value="aa-tRNA-synth_II/BPL/LPL"/>
</dbReference>
<dbReference type="GO" id="GO:0005524">
    <property type="term" value="F:ATP binding"/>
    <property type="evidence" value="ECO:0007669"/>
    <property type="project" value="UniProtKB-KW"/>
</dbReference>
<dbReference type="CDD" id="cd00775">
    <property type="entry name" value="LysRS_core"/>
    <property type="match status" value="1"/>
</dbReference>
<dbReference type="Gene3D" id="2.40.50.140">
    <property type="entry name" value="Nucleic acid-binding proteins"/>
    <property type="match status" value="1"/>
</dbReference>
<dbReference type="InterPro" id="IPR018149">
    <property type="entry name" value="Lys-tRNA-synth_II_C"/>
</dbReference>
<dbReference type="HAMAP" id="MF_00252">
    <property type="entry name" value="Lys_tRNA_synth_class2"/>
    <property type="match status" value="1"/>
</dbReference>
<evidence type="ECO:0000256" key="8">
    <source>
        <dbReference type="ARBA" id="ARBA00023146"/>
    </source>
</evidence>
<dbReference type="EC" id="6.1.1.6" evidence="2"/>
<dbReference type="InterPro" id="IPR004365">
    <property type="entry name" value="NA-bd_OB_tRNA"/>
</dbReference>
<dbReference type="Pfam" id="PF00152">
    <property type="entry name" value="tRNA-synt_2"/>
    <property type="match status" value="1"/>
</dbReference>
<dbReference type="EMBL" id="CAEZSR010000054">
    <property type="protein sequence ID" value="CAB4559537.1"/>
    <property type="molecule type" value="Genomic_DNA"/>
</dbReference>
<evidence type="ECO:0000256" key="1">
    <source>
        <dbReference type="ARBA" id="ARBA00008226"/>
    </source>
</evidence>
<keyword evidence="8" id="KW-0030">Aminoacyl-tRNA synthetase</keyword>
<dbReference type="InterPro" id="IPR004364">
    <property type="entry name" value="Aa-tRNA-synt_II"/>
</dbReference>
<evidence type="ECO:0000256" key="4">
    <source>
        <dbReference type="ARBA" id="ARBA00022723"/>
    </source>
</evidence>
<evidence type="ECO:0000313" key="12">
    <source>
        <dbReference type="EMBL" id="CAB4559537.1"/>
    </source>
</evidence>
<dbReference type="InterPro" id="IPR006195">
    <property type="entry name" value="aa-tRNA-synth_II"/>
</dbReference>
<feature type="domain" description="Aminoacyl-transfer RNA synthetases class-II family profile" evidence="11">
    <location>
        <begin position="207"/>
        <end position="530"/>
    </location>
</feature>
<dbReference type="InterPro" id="IPR002313">
    <property type="entry name" value="Lys-tRNA-ligase_II"/>
</dbReference>
<dbReference type="GO" id="GO:0006430">
    <property type="term" value="P:lysyl-tRNA aminoacylation"/>
    <property type="evidence" value="ECO:0007669"/>
    <property type="project" value="InterPro"/>
</dbReference>
<gene>
    <name evidence="12" type="ORF">UFOPK1493_01673</name>
</gene>
<evidence type="ECO:0000256" key="7">
    <source>
        <dbReference type="ARBA" id="ARBA00022917"/>
    </source>
</evidence>
<dbReference type="PROSITE" id="PS50862">
    <property type="entry name" value="AA_TRNA_LIGASE_II"/>
    <property type="match status" value="1"/>
</dbReference>
<dbReference type="Gene3D" id="3.30.930.10">
    <property type="entry name" value="Bira Bifunctional Protein, Domain 2"/>
    <property type="match status" value="1"/>
</dbReference>
<dbReference type="NCBIfam" id="TIGR00499">
    <property type="entry name" value="lysS_bact"/>
    <property type="match status" value="1"/>
</dbReference>
<evidence type="ECO:0000256" key="6">
    <source>
        <dbReference type="ARBA" id="ARBA00022840"/>
    </source>
</evidence>
<keyword evidence="6" id="KW-0067">ATP-binding</keyword>
<comment type="catalytic activity">
    <reaction evidence="9">
        <text>tRNA(Lys) + L-lysine + ATP = L-lysyl-tRNA(Lys) + AMP + diphosphate</text>
        <dbReference type="Rhea" id="RHEA:20792"/>
        <dbReference type="Rhea" id="RHEA-COMP:9696"/>
        <dbReference type="Rhea" id="RHEA-COMP:9697"/>
        <dbReference type="ChEBI" id="CHEBI:30616"/>
        <dbReference type="ChEBI" id="CHEBI:32551"/>
        <dbReference type="ChEBI" id="CHEBI:33019"/>
        <dbReference type="ChEBI" id="CHEBI:78442"/>
        <dbReference type="ChEBI" id="CHEBI:78529"/>
        <dbReference type="ChEBI" id="CHEBI:456215"/>
        <dbReference type="EC" id="6.1.1.6"/>
    </reaction>
</comment>
<dbReference type="PANTHER" id="PTHR42918:SF15">
    <property type="entry name" value="LYSINE--TRNA LIGASE, CHLOROPLASTIC_MITOCHONDRIAL"/>
    <property type="match status" value="1"/>
</dbReference>
<name>A0A6J6D6U4_9ZZZZ</name>
<dbReference type="InterPro" id="IPR012340">
    <property type="entry name" value="NA-bd_OB-fold"/>
</dbReference>
<dbReference type="GO" id="GO:0005829">
    <property type="term" value="C:cytosol"/>
    <property type="evidence" value="ECO:0007669"/>
    <property type="project" value="TreeGrafter"/>
</dbReference>
<dbReference type="NCBIfam" id="NF001756">
    <property type="entry name" value="PRK00484.1"/>
    <property type="match status" value="1"/>
</dbReference>
<dbReference type="InterPro" id="IPR044136">
    <property type="entry name" value="Lys-tRNA-ligase_II_N"/>
</dbReference>
<dbReference type="PRINTS" id="PR00982">
    <property type="entry name" value="TRNASYNTHLYS"/>
</dbReference>
<protein>
    <recommendedName>
        <fullName evidence="2">lysine--tRNA ligase</fullName>
        <ecNumber evidence="2">6.1.1.6</ecNumber>
    </recommendedName>
</protein>
<evidence type="ECO:0000256" key="3">
    <source>
        <dbReference type="ARBA" id="ARBA00022598"/>
    </source>
</evidence>
<keyword evidence="5" id="KW-0547">Nucleotide-binding</keyword>
<dbReference type="SUPFAM" id="SSF55681">
    <property type="entry name" value="Class II aaRS and biotin synthetases"/>
    <property type="match status" value="1"/>
</dbReference>
<dbReference type="GO" id="GO:0004824">
    <property type="term" value="F:lysine-tRNA ligase activity"/>
    <property type="evidence" value="ECO:0007669"/>
    <property type="project" value="UniProtKB-EC"/>
</dbReference>
<accession>A0A6J6D6U4</accession>
<proteinExistence type="inferred from homology"/>
<evidence type="ECO:0000259" key="11">
    <source>
        <dbReference type="PROSITE" id="PS50862"/>
    </source>
</evidence>
<sequence>MSDDPRTPDGDPVTDLATDPATDPATGPATDGPEALGADLPAEAGRRLAKVAALRDQGVEPYPYRFDRSHTLAEIRAGHGDLEPGTETDVRVQVAGRVMLFREQGKLVFATVRDRGGDIQLFVSKGQIGDEGFAAFREIDLGDWVGVDGTVMTTRKGELSIKVDSFVLLSKAVRPMPDKWHGLTDTDTRFRQRYADLIVNEEARRHFEIRHAMIASFRRTLHDRGFIEVETPVLHVEAGGAHARPFITHHNTLDMRMYLRIALELHLKRLIVGGMERVFEIGRIFRNEGISPRHNPEFTMMELYQAFADYTEMIEITETLITDAAVDATGTSVVTVLGPGDASLEVDLAQPWRQVRMIDMVEEATGVAVHPSQPVGELRALAKRFDVPVLDRWGSGKIIEELFEATAEHTLVAPTFVTGHPVEISPLARVDRHDPHLTERFELFVGGRELANGYSELNDPVEQRLRFEDEQAGKEAGNAEGMGVDHDYLRALEYGMPPTGGLGIGMDRVAMLLAGTTSIKEVILFPTLRPEVF</sequence>
<evidence type="ECO:0000256" key="5">
    <source>
        <dbReference type="ARBA" id="ARBA00022741"/>
    </source>
</evidence>
<comment type="similarity">
    <text evidence="1">Belongs to the class-II aminoacyl-tRNA synthetase family.</text>
</comment>
<evidence type="ECO:0000256" key="2">
    <source>
        <dbReference type="ARBA" id="ARBA00013166"/>
    </source>
</evidence>
<evidence type="ECO:0000256" key="9">
    <source>
        <dbReference type="ARBA" id="ARBA00048573"/>
    </source>
</evidence>
<dbReference type="Pfam" id="PF01336">
    <property type="entry name" value="tRNA_anti-codon"/>
    <property type="match status" value="1"/>
</dbReference>
<dbReference type="GO" id="GO:0000049">
    <property type="term" value="F:tRNA binding"/>
    <property type="evidence" value="ECO:0007669"/>
    <property type="project" value="TreeGrafter"/>
</dbReference>
<feature type="region of interest" description="Disordered" evidence="10">
    <location>
        <begin position="1"/>
        <end position="40"/>
    </location>
</feature>
<dbReference type="CDD" id="cd04322">
    <property type="entry name" value="LysRS_N"/>
    <property type="match status" value="1"/>
</dbReference>
<dbReference type="PANTHER" id="PTHR42918">
    <property type="entry name" value="LYSYL-TRNA SYNTHETASE"/>
    <property type="match status" value="1"/>
</dbReference>
<dbReference type="FunFam" id="2.40.50.140:FF:000024">
    <property type="entry name" value="Lysine--tRNA ligase"/>
    <property type="match status" value="1"/>
</dbReference>
<dbReference type="GO" id="GO:0046872">
    <property type="term" value="F:metal ion binding"/>
    <property type="evidence" value="ECO:0007669"/>
    <property type="project" value="UniProtKB-KW"/>
</dbReference>
<dbReference type="SUPFAM" id="SSF50249">
    <property type="entry name" value="Nucleic acid-binding proteins"/>
    <property type="match status" value="1"/>
</dbReference>
<evidence type="ECO:0000256" key="10">
    <source>
        <dbReference type="SAM" id="MobiDB-lite"/>
    </source>
</evidence>
<dbReference type="AlphaFoldDB" id="A0A6J6D6U4"/>
<reference evidence="12" key="1">
    <citation type="submission" date="2020-05" db="EMBL/GenBank/DDBJ databases">
        <authorList>
            <person name="Chiriac C."/>
            <person name="Salcher M."/>
            <person name="Ghai R."/>
            <person name="Kavagutti S V."/>
        </authorList>
    </citation>
    <scope>NUCLEOTIDE SEQUENCE</scope>
</reference>
<keyword evidence="7" id="KW-0648">Protein biosynthesis</keyword>
<organism evidence="12">
    <name type="scientific">freshwater metagenome</name>
    <dbReference type="NCBI Taxonomy" id="449393"/>
    <lineage>
        <taxon>unclassified sequences</taxon>
        <taxon>metagenomes</taxon>
        <taxon>ecological metagenomes</taxon>
    </lineage>
</organism>
<keyword evidence="4" id="KW-0479">Metal-binding</keyword>
<keyword evidence="3" id="KW-0436">Ligase</keyword>